<dbReference type="NCBIfam" id="NF003992">
    <property type="entry name" value="PRK05472.2-1"/>
    <property type="match status" value="1"/>
</dbReference>
<evidence type="ECO:0000256" key="7">
    <source>
        <dbReference type="HAMAP-Rule" id="MF_01131"/>
    </source>
</evidence>
<keyword evidence="5 7" id="KW-0238">DNA-binding</keyword>
<evidence type="ECO:0000256" key="6">
    <source>
        <dbReference type="ARBA" id="ARBA00023163"/>
    </source>
</evidence>
<dbReference type="GO" id="GO:0045892">
    <property type="term" value="P:negative regulation of DNA-templated transcription"/>
    <property type="evidence" value="ECO:0007669"/>
    <property type="project" value="InterPro"/>
</dbReference>
<dbReference type="SUPFAM" id="SSF46785">
    <property type="entry name" value="Winged helix' DNA-binding domain"/>
    <property type="match status" value="1"/>
</dbReference>
<evidence type="ECO:0000256" key="4">
    <source>
        <dbReference type="ARBA" id="ARBA00023027"/>
    </source>
</evidence>
<comment type="subunit">
    <text evidence="7">Homodimer.</text>
</comment>
<dbReference type="HAMAP" id="MF_01131">
    <property type="entry name" value="Rex"/>
    <property type="match status" value="1"/>
</dbReference>
<comment type="caution">
    <text evidence="9">The sequence shown here is derived from an EMBL/GenBank/DDBJ whole genome shotgun (WGS) entry which is preliminary data.</text>
</comment>
<dbReference type="Gene3D" id="1.10.10.10">
    <property type="entry name" value="Winged helix-like DNA-binding domain superfamily/Winged helix DNA-binding domain"/>
    <property type="match status" value="1"/>
</dbReference>
<feature type="domain" description="CoA-binding" evidence="8">
    <location>
        <begin position="84"/>
        <end position="185"/>
    </location>
</feature>
<dbReference type="PANTHER" id="PTHR35786">
    <property type="entry name" value="REDOX-SENSING TRANSCRIPTIONAL REPRESSOR REX"/>
    <property type="match status" value="1"/>
</dbReference>
<dbReference type="Pfam" id="PF02629">
    <property type="entry name" value="CoA_binding"/>
    <property type="match status" value="1"/>
</dbReference>
<evidence type="ECO:0000256" key="2">
    <source>
        <dbReference type="ARBA" id="ARBA00022491"/>
    </source>
</evidence>
<dbReference type="GO" id="GO:0003700">
    <property type="term" value="F:DNA-binding transcription factor activity"/>
    <property type="evidence" value="ECO:0007669"/>
    <property type="project" value="UniProtKB-UniRule"/>
</dbReference>
<dbReference type="GO" id="GO:0005737">
    <property type="term" value="C:cytoplasm"/>
    <property type="evidence" value="ECO:0007669"/>
    <property type="project" value="UniProtKB-SubCell"/>
</dbReference>
<dbReference type="Gene3D" id="3.40.50.720">
    <property type="entry name" value="NAD(P)-binding Rossmann-like Domain"/>
    <property type="match status" value="1"/>
</dbReference>
<proteinExistence type="inferred from homology"/>
<dbReference type="InterPro" id="IPR003781">
    <property type="entry name" value="CoA-bd"/>
</dbReference>
<accession>A0A176QD95</accession>
<comment type="subcellular location">
    <subcellularLocation>
        <location evidence="7">Cytoplasm</location>
    </subcellularLocation>
</comment>
<dbReference type="Pfam" id="PF06971">
    <property type="entry name" value="Put_DNA-bind_N"/>
    <property type="match status" value="1"/>
</dbReference>
<dbReference type="InterPro" id="IPR036291">
    <property type="entry name" value="NAD(P)-bd_dom_sf"/>
</dbReference>
<evidence type="ECO:0000259" key="8">
    <source>
        <dbReference type="SMART" id="SM00881"/>
    </source>
</evidence>
<dbReference type="InterPro" id="IPR058236">
    <property type="entry name" value="Rex_actinobacterial-type"/>
</dbReference>
<dbReference type="NCBIfam" id="NF003995">
    <property type="entry name" value="PRK05472.2-4"/>
    <property type="match status" value="1"/>
</dbReference>
<feature type="binding site" evidence="7">
    <location>
        <begin position="95"/>
        <end position="100"/>
    </location>
    <ligand>
        <name>NAD(+)</name>
        <dbReference type="ChEBI" id="CHEBI:57540"/>
    </ligand>
</feature>
<dbReference type="NCBIfam" id="NF003993">
    <property type="entry name" value="PRK05472.2-2"/>
    <property type="match status" value="1"/>
</dbReference>
<dbReference type="PANTHER" id="PTHR35786:SF1">
    <property type="entry name" value="REDOX-SENSING TRANSCRIPTIONAL REPRESSOR REX 1"/>
    <property type="match status" value="1"/>
</dbReference>
<dbReference type="Proteomes" id="UP000076976">
    <property type="component" value="Unassembled WGS sequence"/>
</dbReference>
<keyword evidence="6 7" id="KW-0804">Transcription</keyword>
<reference evidence="9 10" key="1">
    <citation type="submission" date="2016-01" db="EMBL/GenBank/DDBJ databases">
        <title>Janibacter melonis strain CD11_4 genome sequencing and assembly.</title>
        <authorList>
            <person name="Nair G.R."/>
            <person name="Kaur G."/>
            <person name="Chander A.M."/>
            <person name="Mayilraj S."/>
        </authorList>
    </citation>
    <scope>NUCLEOTIDE SEQUENCE [LARGE SCALE GENOMIC DNA]</scope>
    <source>
        <strain evidence="9 10">CD11-4</strain>
    </source>
</reference>
<dbReference type="EMBL" id="LQZG01000002">
    <property type="protein sequence ID" value="OAB87610.1"/>
    <property type="molecule type" value="Genomic_DNA"/>
</dbReference>
<dbReference type="InterPro" id="IPR009718">
    <property type="entry name" value="Rex_DNA-bd_C_dom"/>
</dbReference>
<protein>
    <recommendedName>
        <fullName evidence="7">Redox-sensing transcriptional repressor Rex</fullName>
    </recommendedName>
</protein>
<keyword evidence="10" id="KW-1185">Reference proteome</keyword>
<name>A0A176QD95_9MICO</name>
<dbReference type="InterPro" id="IPR036390">
    <property type="entry name" value="WH_DNA-bd_sf"/>
</dbReference>
<dbReference type="STRING" id="262209.AWH69_05995"/>
<dbReference type="RefSeq" id="WP_068273121.1">
    <property type="nucleotide sequence ID" value="NZ_LQZG01000002.1"/>
</dbReference>
<sequence>MTATSAAKRGIPDATVARLPGYLRALDGLVAQGVGSVSSEELATSSGVSSAKLRKDLSHLGSYGVRGVGYDVGHLRYQISRALGLTQDWPVAIIGMGNLGRALASYGGFAPQGFTVVAVLDRDPAVVGQRVGDLVVQPMEVLPSLTEGGQVAIGVIAAPAASSQDVADQLVAAGFSSILNFAPGVISVPDHVQVRKVDLATELQILAYHEQRRTSPGADLEVAR</sequence>
<dbReference type="AlphaFoldDB" id="A0A176QD95"/>
<dbReference type="NCBIfam" id="NF003996">
    <property type="entry name" value="PRK05472.2-5"/>
    <property type="match status" value="1"/>
</dbReference>
<comment type="similarity">
    <text evidence="7">Belongs to the transcriptional regulatory Rex family.</text>
</comment>
<keyword evidence="3 7" id="KW-0805">Transcription regulation</keyword>
<dbReference type="GO" id="GO:0051775">
    <property type="term" value="P:response to redox state"/>
    <property type="evidence" value="ECO:0007669"/>
    <property type="project" value="InterPro"/>
</dbReference>
<dbReference type="InterPro" id="IPR022876">
    <property type="entry name" value="Tscrpt_rep_Rex"/>
</dbReference>
<dbReference type="GO" id="GO:0003677">
    <property type="term" value="F:DNA binding"/>
    <property type="evidence" value="ECO:0007669"/>
    <property type="project" value="UniProtKB-UniRule"/>
</dbReference>
<keyword evidence="4 7" id="KW-0520">NAD</keyword>
<evidence type="ECO:0000256" key="3">
    <source>
        <dbReference type="ARBA" id="ARBA00023015"/>
    </source>
</evidence>
<keyword evidence="1 7" id="KW-0963">Cytoplasm</keyword>
<dbReference type="NCBIfam" id="NF003994">
    <property type="entry name" value="PRK05472.2-3"/>
    <property type="match status" value="1"/>
</dbReference>
<feature type="DNA-binding region" description="H-T-H motif" evidence="7">
    <location>
        <begin position="21"/>
        <end position="60"/>
    </location>
</feature>
<gene>
    <name evidence="7" type="primary">rex</name>
    <name evidence="9" type="ORF">AWH69_05995</name>
</gene>
<dbReference type="SMART" id="SM00881">
    <property type="entry name" value="CoA_binding"/>
    <property type="match status" value="1"/>
</dbReference>
<dbReference type="SUPFAM" id="SSF51735">
    <property type="entry name" value="NAD(P)-binding Rossmann-fold domains"/>
    <property type="match status" value="1"/>
</dbReference>
<evidence type="ECO:0000256" key="5">
    <source>
        <dbReference type="ARBA" id="ARBA00023125"/>
    </source>
</evidence>
<keyword evidence="2 7" id="KW-0678">Repressor</keyword>
<dbReference type="InterPro" id="IPR036388">
    <property type="entry name" value="WH-like_DNA-bd_sf"/>
</dbReference>
<organism evidence="9 10">
    <name type="scientific">Janibacter melonis</name>
    <dbReference type="NCBI Taxonomy" id="262209"/>
    <lineage>
        <taxon>Bacteria</taxon>
        <taxon>Bacillati</taxon>
        <taxon>Actinomycetota</taxon>
        <taxon>Actinomycetes</taxon>
        <taxon>Micrococcales</taxon>
        <taxon>Intrasporangiaceae</taxon>
        <taxon>Janibacter</taxon>
    </lineage>
</organism>
<comment type="function">
    <text evidence="7">Modulates transcription in response to changes in cellular NADH/NAD(+) redox state.</text>
</comment>
<evidence type="ECO:0000256" key="1">
    <source>
        <dbReference type="ARBA" id="ARBA00022490"/>
    </source>
</evidence>
<evidence type="ECO:0000313" key="10">
    <source>
        <dbReference type="Proteomes" id="UP000076976"/>
    </source>
</evidence>
<evidence type="ECO:0000313" key="9">
    <source>
        <dbReference type="EMBL" id="OAB87610.1"/>
    </source>
</evidence>